<dbReference type="InterPro" id="IPR050611">
    <property type="entry name" value="ABCF"/>
</dbReference>
<reference evidence="8" key="1">
    <citation type="journal article" date="2022" name="Microbiol. Resour. Announc.">
        <title>Genome Sequence of Cupriavidus campinensis Strain G5, a Member of a Bacterial Consortium Capable of Polyethylene Degradation.</title>
        <authorList>
            <person name="Schneider B."/>
            <person name="Pfeiffer F."/>
            <person name="Dyall-Smith M."/>
            <person name="Kunte H.J."/>
        </authorList>
    </citation>
    <scope>NUCLEOTIDE SEQUENCE</scope>
    <source>
        <strain evidence="8">G5</strain>
    </source>
</reference>
<reference evidence="8" key="2">
    <citation type="submission" date="2022-05" db="EMBL/GenBank/DDBJ databases">
        <authorList>
            <person name="Kunte H.-J."/>
        </authorList>
    </citation>
    <scope>NUCLEOTIDE SEQUENCE</scope>
    <source>
        <strain evidence="8">G5</strain>
    </source>
</reference>
<keyword evidence="1" id="KW-1003">Cell membrane</keyword>
<keyword evidence="5 8" id="KW-0067">ATP-binding</keyword>
<gene>
    <name evidence="8" type="ORF">M5D45_20730</name>
</gene>
<dbReference type="SMART" id="SM00382">
    <property type="entry name" value="AAA"/>
    <property type="match status" value="2"/>
</dbReference>
<evidence type="ECO:0000313" key="8">
    <source>
        <dbReference type="EMBL" id="URF07620.1"/>
    </source>
</evidence>
<keyword evidence="2" id="KW-0472">Membrane</keyword>
<evidence type="ECO:0000313" key="9">
    <source>
        <dbReference type="Proteomes" id="UP001056132"/>
    </source>
</evidence>
<dbReference type="Pfam" id="PF00005">
    <property type="entry name" value="ABC_tran"/>
    <property type="match status" value="2"/>
</dbReference>
<evidence type="ECO:0000256" key="3">
    <source>
        <dbReference type="ARBA" id="ARBA00022737"/>
    </source>
</evidence>
<dbReference type="InterPro" id="IPR027417">
    <property type="entry name" value="P-loop_NTPase"/>
</dbReference>
<dbReference type="Gene3D" id="3.40.50.300">
    <property type="entry name" value="P-loop containing nucleotide triphosphate hydrolases"/>
    <property type="match status" value="2"/>
</dbReference>
<dbReference type="CDD" id="cd03221">
    <property type="entry name" value="ABCF_EF-3"/>
    <property type="match status" value="2"/>
</dbReference>
<dbReference type="FunFam" id="3.40.50.300:FF:001320">
    <property type="entry name" value="Heme ABC transporter ATP-binding protein"/>
    <property type="match status" value="1"/>
</dbReference>
<dbReference type="GO" id="GO:0016887">
    <property type="term" value="F:ATP hydrolysis activity"/>
    <property type="evidence" value="ECO:0007669"/>
    <property type="project" value="InterPro"/>
</dbReference>
<feature type="compositionally biased region" description="Basic and acidic residues" evidence="6">
    <location>
        <begin position="268"/>
        <end position="281"/>
    </location>
</feature>
<dbReference type="PROSITE" id="PS00211">
    <property type="entry name" value="ABC_TRANSPORTER_1"/>
    <property type="match status" value="1"/>
</dbReference>
<dbReference type="PANTHER" id="PTHR19211">
    <property type="entry name" value="ATP-BINDING TRANSPORT PROTEIN-RELATED"/>
    <property type="match status" value="1"/>
</dbReference>
<dbReference type="InterPro" id="IPR003593">
    <property type="entry name" value="AAA+_ATPase"/>
</dbReference>
<dbReference type="EMBL" id="CP097331">
    <property type="protein sequence ID" value="URF07620.1"/>
    <property type="molecule type" value="Genomic_DNA"/>
</dbReference>
<dbReference type="PROSITE" id="PS50893">
    <property type="entry name" value="ABC_TRANSPORTER_2"/>
    <property type="match status" value="1"/>
</dbReference>
<accession>A0AAE9L5V7</accession>
<feature type="region of interest" description="Disordered" evidence="6">
    <location>
        <begin position="263"/>
        <end position="332"/>
    </location>
</feature>
<protein>
    <submittedName>
        <fullName evidence="8">ATP-binding cassette domain-containing protein</fullName>
    </submittedName>
</protein>
<dbReference type="InterPro" id="IPR003439">
    <property type="entry name" value="ABC_transporter-like_ATP-bd"/>
</dbReference>
<dbReference type="GO" id="GO:0005524">
    <property type="term" value="F:ATP binding"/>
    <property type="evidence" value="ECO:0007669"/>
    <property type="project" value="UniProtKB-KW"/>
</dbReference>
<sequence>MADIEREAFGVLTLAPPTAADGRPPDSTGFSISVRHVTVTLPDGRTLLHDLSETFQRERTGLLGRNGTGKSVLARALVGLFKPENGQVTRRGSVAYVPQEIVPAKGATVADVAGLTPILDALTRMEGGAPHTADFDLLDGRWNIRSSLEQALTDSGLAHLRPQGLAGALSGGELTRVALIGAFLSDAEGLVLDEPTNHLDRTARDWLRDKLTRWTGGLILVSHDRELLDLMDRIVELTPGGMRSYGGNYTLYQAQRSAEASAAQASLDRARTDRNAAERAAQRQLDAQQRRTAHQAKGAKEANMPGIALGRRKDGAEASAGRQRLRRQDMQVKADEAVQQAARRIEPDKTVALILPATAIAAGKRVIHLQDAVPPFPQDSAPLTLTLTGPVRVAVTGPNGCGKTTLLKMLAGTIAPVSGVCQTGVRSAWLDQQATRVLPPQVSVLERLHELESPLPDGLLRSHLSLLGLNADVVNLPSGALSGGERLKGALACVLWSTEPAQLLLLDEPTNHVDLESIQALEQALEDFPGALVVASHDTRFLQSLRFTHRLESDGRHWQLIAE</sequence>
<feature type="domain" description="ABC transporter" evidence="7">
    <location>
        <begin position="32"/>
        <end position="264"/>
    </location>
</feature>
<evidence type="ECO:0000256" key="4">
    <source>
        <dbReference type="ARBA" id="ARBA00022741"/>
    </source>
</evidence>
<evidence type="ECO:0000256" key="6">
    <source>
        <dbReference type="SAM" id="MobiDB-lite"/>
    </source>
</evidence>
<dbReference type="PANTHER" id="PTHR19211:SF6">
    <property type="entry name" value="BLL7188 PROTEIN"/>
    <property type="match status" value="1"/>
</dbReference>
<evidence type="ECO:0000256" key="5">
    <source>
        <dbReference type="ARBA" id="ARBA00022840"/>
    </source>
</evidence>
<keyword evidence="4" id="KW-0547">Nucleotide-binding</keyword>
<evidence type="ECO:0000256" key="2">
    <source>
        <dbReference type="ARBA" id="ARBA00022519"/>
    </source>
</evidence>
<dbReference type="Proteomes" id="UP001056132">
    <property type="component" value="Chromosome 2"/>
</dbReference>
<dbReference type="SUPFAM" id="SSF52540">
    <property type="entry name" value="P-loop containing nucleoside triphosphate hydrolases"/>
    <property type="match status" value="2"/>
</dbReference>
<dbReference type="RefSeq" id="WP_211943509.1">
    <property type="nucleotide sequence ID" value="NZ_CAJPVH010000026.1"/>
</dbReference>
<name>A0AAE9L5V7_9BURK</name>
<proteinExistence type="predicted"/>
<dbReference type="InterPro" id="IPR017871">
    <property type="entry name" value="ABC_transporter-like_CS"/>
</dbReference>
<dbReference type="AlphaFoldDB" id="A0AAE9L5V7"/>
<dbReference type="KEGG" id="ccam:M5D45_20730"/>
<organism evidence="8 9">
    <name type="scientific">Cupriavidus campinensis</name>
    <dbReference type="NCBI Taxonomy" id="151783"/>
    <lineage>
        <taxon>Bacteria</taxon>
        <taxon>Pseudomonadati</taxon>
        <taxon>Pseudomonadota</taxon>
        <taxon>Betaproteobacteria</taxon>
        <taxon>Burkholderiales</taxon>
        <taxon>Burkholderiaceae</taxon>
        <taxon>Cupriavidus</taxon>
    </lineage>
</organism>
<keyword evidence="3" id="KW-0677">Repeat</keyword>
<evidence type="ECO:0000256" key="1">
    <source>
        <dbReference type="ARBA" id="ARBA00022475"/>
    </source>
</evidence>
<keyword evidence="2" id="KW-0997">Cell inner membrane</keyword>
<evidence type="ECO:0000259" key="7">
    <source>
        <dbReference type="PROSITE" id="PS50893"/>
    </source>
</evidence>